<keyword evidence="3 5" id="KW-1133">Transmembrane helix</keyword>
<reference evidence="6 7" key="1">
    <citation type="submission" date="2019-03" db="EMBL/GenBank/DDBJ databases">
        <title>Genomic Encyclopedia of Archaeal and Bacterial Type Strains, Phase II (KMG-II): from individual species to whole genera.</title>
        <authorList>
            <person name="Goeker M."/>
        </authorList>
    </citation>
    <scope>NUCLEOTIDE SEQUENCE [LARGE SCALE GENOMIC DNA]</scope>
    <source>
        <strain evidence="6 7">RL-C</strain>
    </source>
</reference>
<evidence type="ECO:0000256" key="2">
    <source>
        <dbReference type="ARBA" id="ARBA00022692"/>
    </source>
</evidence>
<protein>
    <submittedName>
        <fullName evidence="6">Protein-S-isoprenylcysteine O-methyltransferase Ste14</fullName>
    </submittedName>
</protein>
<feature type="transmembrane region" description="Helical" evidence="5">
    <location>
        <begin position="45"/>
        <end position="66"/>
    </location>
</feature>
<keyword evidence="4 5" id="KW-0472">Membrane</keyword>
<dbReference type="PANTHER" id="PTHR12714">
    <property type="entry name" value="PROTEIN-S ISOPRENYLCYSTEINE O-METHYLTRANSFERASE"/>
    <property type="match status" value="1"/>
</dbReference>
<comment type="caution">
    <text evidence="6">The sequence shown here is derived from an EMBL/GenBank/DDBJ whole genome shotgun (WGS) entry which is preliminary data.</text>
</comment>
<proteinExistence type="predicted"/>
<keyword evidence="6" id="KW-0489">Methyltransferase</keyword>
<keyword evidence="6" id="KW-0808">Transferase</keyword>
<dbReference type="RefSeq" id="WP_131838426.1">
    <property type="nucleotide sequence ID" value="NZ_SLWB01000003.1"/>
</dbReference>
<sequence length="168" mass="19702">METSRKRKIPPIWLLILIFFTTYLLISIGITHFLHLPGHIRLPDYWSIAIGSILLLVGFCVLGSAIKTLTIRRASGKDVYKPKSESKLVTTGIYAHVRNPVYLGNTLMLWGWFFVLQLTVVLFLTILFMIHFYLVAKWEERELTERFGEEYLEYKRRVPFIIPSLKKR</sequence>
<keyword evidence="7" id="KW-1185">Reference proteome</keyword>
<keyword evidence="2 5" id="KW-0812">Transmembrane</keyword>
<dbReference type="EMBL" id="SLWB01000003">
    <property type="protein sequence ID" value="TCN70561.1"/>
    <property type="molecule type" value="Genomic_DNA"/>
</dbReference>
<evidence type="ECO:0000313" key="7">
    <source>
        <dbReference type="Proteomes" id="UP000294830"/>
    </source>
</evidence>
<dbReference type="GO" id="GO:0008168">
    <property type="term" value="F:methyltransferase activity"/>
    <property type="evidence" value="ECO:0007669"/>
    <property type="project" value="UniProtKB-KW"/>
</dbReference>
<dbReference type="Pfam" id="PF04191">
    <property type="entry name" value="PEMT"/>
    <property type="match status" value="1"/>
</dbReference>
<feature type="transmembrane region" description="Helical" evidence="5">
    <location>
        <begin position="107"/>
        <end position="134"/>
    </location>
</feature>
<dbReference type="AlphaFoldDB" id="A0A4R2EP73"/>
<dbReference type="GO" id="GO:0032259">
    <property type="term" value="P:methylation"/>
    <property type="evidence" value="ECO:0007669"/>
    <property type="project" value="UniProtKB-KW"/>
</dbReference>
<dbReference type="OrthoDB" id="9809773at2"/>
<feature type="transmembrane region" description="Helical" evidence="5">
    <location>
        <begin position="12"/>
        <end position="33"/>
    </location>
</feature>
<evidence type="ECO:0000256" key="1">
    <source>
        <dbReference type="ARBA" id="ARBA00004127"/>
    </source>
</evidence>
<organism evidence="6 7">
    <name type="scientific">Acetobacteroides hydrogenigenes</name>
    <dbReference type="NCBI Taxonomy" id="979970"/>
    <lineage>
        <taxon>Bacteria</taxon>
        <taxon>Pseudomonadati</taxon>
        <taxon>Bacteroidota</taxon>
        <taxon>Bacteroidia</taxon>
        <taxon>Bacteroidales</taxon>
        <taxon>Rikenellaceae</taxon>
        <taxon>Acetobacteroides</taxon>
    </lineage>
</organism>
<evidence type="ECO:0000313" key="6">
    <source>
        <dbReference type="EMBL" id="TCN70561.1"/>
    </source>
</evidence>
<dbReference type="GO" id="GO:0012505">
    <property type="term" value="C:endomembrane system"/>
    <property type="evidence" value="ECO:0007669"/>
    <property type="project" value="UniProtKB-SubCell"/>
</dbReference>
<dbReference type="InterPro" id="IPR007318">
    <property type="entry name" value="Phopholipid_MeTrfase"/>
</dbReference>
<name>A0A4R2EP73_9BACT</name>
<accession>A0A4R2EP73</accession>
<dbReference type="Gene3D" id="1.20.120.1630">
    <property type="match status" value="1"/>
</dbReference>
<gene>
    <name evidence="6" type="ORF">CLV25_10376</name>
</gene>
<evidence type="ECO:0000256" key="3">
    <source>
        <dbReference type="ARBA" id="ARBA00022989"/>
    </source>
</evidence>
<evidence type="ECO:0000256" key="5">
    <source>
        <dbReference type="SAM" id="Phobius"/>
    </source>
</evidence>
<dbReference type="PANTHER" id="PTHR12714:SF9">
    <property type="entry name" value="PROTEIN-S-ISOPRENYLCYSTEINE O-METHYLTRANSFERASE"/>
    <property type="match status" value="1"/>
</dbReference>
<evidence type="ECO:0000256" key="4">
    <source>
        <dbReference type="ARBA" id="ARBA00023136"/>
    </source>
</evidence>
<dbReference type="Proteomes" id="UP000294830">
    <property type="component" value="Unassembled WGS sequence"/>
</dbReference>
<comment type="subcellular location">
    <subcellularLocation>
        <location evidence="1">Endomembrane system</location>
        <topology evidence="1">Multi-pass membrane protein</topology>
    </subcellularLocation>
</comment>